<dbReference type="PANTHER" id="PTHR10745">
    <property type="entry name" value="GLYCYL-TRNA SYNTHETASE/DNA POLYMERASE SUBUNIT GAMMA-2"/>
    <property type="match status" value="1"/>
</dbReference>
<feature type="compositionally biased region" description="Polar residues" evidence="1">
    <location>
        <begin position="436"/>
        <end position="451"/>
    </location>
</feature>
<evidence type="ECO:0000313" key="2">
    <source>
        <dbReference type="EMBL" id="KAK8957832.1"/>
    </source>
</evidence>
<accession>A0AAP0C4M4</accession>
<dbReference type="PANTHER" id="PTHR10745:SF0">
    <property type="entry name" value="GLYCINE--TRNA LIGASE"/>
    <property type="match status" value="1"/>
</dbReference>
<dbReference type="Proteomes" id="UP001418222">
    <property type="component" value="Unassembled WGS sequence"/>
</dbReference>
<proteinExistence type="predicted"/>
<reference evidence="2 3" key="1">
    <citation type="journal article" date="2022" name="Nat. Plants">
        <title>Genomes of leafy and leafless Platanthera orchids illuminate the evolution of mycoheterotrophy.</title>
        <authorList>
            <person name="Li M.H."/>
            <person name="Liu K.W."/>
            <person name="Li Z."/>
            <person name="Lu H.C."/>
            <person name="Ye Q.L."/>
            <person name="Zhang D."/>
            <person name="Wang J.Y."/>
            <person name="Li Y.F."/>
            <person name="Zhong Z.M."/>
            <person name="Liu X."/>
            <person name="Yu X."/>
            <person name="Liu D.K."/>
            <person name="Tu X.D."/>
            <person name="Liu B."/>
            <person name="Hao Y."/>
            <person name="Liao X.Y."/>
            <person name="Jiang Y.T."/>
            <person name="Sun W.H."/>
            <person name="Chen J."/>
            <person name="Chen Y.Q."/>
            <person name="Ai Y."/>
            <person name="Zhai J.W."/>
            <person name="Wu S.S."/>
            <person name="Zhou Z."/>
            <person name="Hsiao Y.Y."/>
            <person name="Wu W.L."/>
            <person name="Chen Y.Y."/>
            <person name="Lin Y.F."/>
            <person name="Hsu J.L."/>
            <person name="Li C.Y."/>
            <person name="Wang Z.W."/>
            <person name="Zhao X."/>
            <person name="Zhong W.Y."/>
            <person name="Ma X.K."/>
            <person name="Ma L."/>
            <person name="Huang J."/>
            <person name="Chen G.Z."/>
            <person name="Huang M.Z."/>
            <person name="Huang L."/>
            <person name="Peng D.H."/>
            <person name="Luo Y.B."/>
            <person name="Zou S.Q."/>
            <person name="Chen S.P."/>
            <person name="Lan S."/>
            <person name="Tsai W.C."/>
            <person name="Van de Peer Y."/>
            <person name="Liu Z.J."/>
        </authorList>
    </citation>
    <scope>NUCLEOTIDE SEQUENCE [LARGE SCALE GENOMIC DNA]</scope>
    <source>
        <strain evidence="2">Lor287</strain>
    </source>
</reference>
<name>A0AAP0C4M4_9ASPA</name>
<dbReference type="InterPro" id="IPR004252">
    <property type="entry name" value="Probable_transposase_24"/>
</dbReference>
<dbReference type="Pfam" id="PF03004">
    <property type="entry name" value="Transposase_24"/>
    <property type="match status" value="1"/>
</dbReference>
<dbReference type="Pfam" id="PF06219">
    <property type="entry name" value="DUF1005"/>
    <property type="match status" value="1"/>
</dbReference>
<dbReference type="GO" id="GO:0070150">
    <property type="term" value="P:mitochondrial glycyl-tRNA aminoacylation"/>
    <property type="evidence" value="ECO:0007669"/>
    <property type="project" value="TreeGrafter"/>
</dbReference>
<dbReference type="InterPro" id="IPR010410">
    <property type="entry name" value="DUF1005"/>
</dbReference>
<evidence type="ECO:0000313" key="3">
    <source>
        <dbReference type="Proteomes" id="UP001418222"/>
    </source>
</evidence>
<dbReference type="GO" id="GO:0004820">
    <property type="term" value="F:glycine-tRNA ligase activity"/>
    <property type="evidence" value="ECO:0007669"/>
    <property type="project" value="TreeGrafter"/>
</dbReference>
<dbReference type="InterPro" id="IPR045864">
    <property type="entry name" value="aa-tRNA-synth_II/BPL/LPL"/>
</dbReference>
<evidence type="ECO:0000256" key="1">
    <source>
        <dbReference type="SAM" id="MobiDB-lite"/>
    </source>
</evidence>
<gene>
    <name evidence="2" type="ORF">KSP39_PZI000847</name>
</gene>
<comment type="caution">
    <text evidence="2">The sequence shown here is derived from an EMBL/GenBank/DDBJ whole genome shotgun (WGS) entry which is preliminary data.</text>
</comment>
<protein>
    <submittedName>
        <fullName evidence="2">Uncharacterized protein</fullName>
    </submittedName>
</protein>
<dbReference type="SUPFAM" id="SSF55681">
    <property type="entry name" value="Class II aaRS and biotin synthetases"/>
    <property type="match status" value="1"/>
</dbReference>
<dbReference type="GO" id="GO:0005739">
    <property type="term" value="C:mitochondrion"/>
    <property type="evidence" value="ECO:0007669"/>
    <property type="project" value="TreeGrafter"/>
</dbReference>
<keyword evidence="3" id="KW-1185">Reference proteome</keyword>
<dbReference type="Gene3D" id="3.30.930.10">
    <property type="entry name" value="Bira Bifunctional Protein, Domain 2"/>
    <property type="match status" value="1"/>
</dbReference>
<dbReference type="Gene3D" id="1.10.10.60">
    <property type="entry name" value="Homeodomain-like"/>
    <property type="match status" value="1"/>
</dbReference>
<dbReference type="InterPro" id="IPR027031">
    <property type="entry name" value="Gly-tRNA_synthase/POLG2"/>
</dbReference>
<dbReference type="AlphaFoldDB" id="A0AAP0C4M4"/>
<sequence length="626" mass="71319">MSIDRSRSGYLKFATSASDILACPATLAPGKNTMFERALVDVSEEAPDQWWQIATVIPGKPPEDDHLHYVLLHNIDQIDSGGVDLPPYESENGDRSPEAEAAEQLKNTGQFEEIVIGMGSSPFGANWRGQVRGPDLVFKIGRRRRSKCEQPFVSQLGVLARNGFKLPLTYPRWMDIPNDMLDAIWREVQENTDVPINYQSRCLHSVGLRWREWKYHVKRDNYDIYTTDKERLAIVPDRVIAGQWRTLVQYWGQEAVKVVSKQNSINREHLGGYHKMGRSSFLFVRSEMEKQGNDQVDRINVFIRTQTDKKGRIDFEAQEAIEDMNTLLENVPEEERTLEYRDSCFSRVMGDDGHGRLRTWGLMRKKDLNLQPSQEAVESIRTQLREEMQSQFDIQIAEMKAHVEAKMEEKMACLQQEVRAHLELVSCPLTPTTTTSRSRVNPSIPSSTGQPTIAVSSVEHLDDLFLQSDQSAVSTLDNFCHLLVKKTIVRGLADVAGIKGTVNNETLGYFIGRVYLFLTHLGIDKERLRFRQHLPNEMAHYAADCWDAEIDCSYGWIECVGIADRSAYDLHAHISSRPVVQLAVQHATCVEDMAMFMELATAVDLSMEACRPFRRKAKKGSWHSIL</sequence>
<feature type="region of interest" description="Disordered" evidence="1">
    <location>
        <begin position="432"/>
        <end position="451"/>
    </location>
</feature>
<dbReference type="EMBL" id="JBBWWQ010000001">
    <property type="protein sequence ID" value="KAK8957832.1"/>
    <property type="molecule type" value="Genomic_DNA"/>
</dbReference>
<organism evidence="2 3">
    <name type="scientific">Platanthera zijinensis</name>
    <dbReference type="NCBI Taxonomy" id="2320716"/>
    <lineage>
        <taxon>Eukaryota</taxon>
        <taxon>Viridiplantae</taxon>
        <taxon>Streptophyta</taxon>
        <taxon>Embryophyta</taxon>
        <taxon>Tracheophyta</taxon>
        <taxon>Spermatophyta</taxon>
        <taxon>Magnoliopsida</taxon>
        <taxon>Liliopsida</taxon>
        <taxon>Asparagales</taxon>
        <taxon>Orchidaceae</taxon>
        <taxon>Orchidoideae</taxon>
        <taxon>Orchideae</taxon>
        <taxon>Orchidinae</taxon>
        <taxon>Platanthera</taxon>
    </lineage>
</organism>